<dbReference type="EMBL" id="JACEIK010008123">
    <property type="protein sequence ID" value="MCE3051043.1"/>
    <property type="molecule type" value="Genomic_DNA"/>
</dbReference>
<dbReference type="Proteomes" id="UP000823775">
    <property type="component" value="Unassembled WGS sequence"/>
</dbReference>
<name>A0ABS8WJP1_DATST</name>
<accession>A0ABS8WJP1</accession>
<sequence>MIKRASEVITFQLELATLTEPTNQPTPCGHEVVPQQVKAPRSPLDDWWVGYHSNADIVFEEEEDYHGPPPPSLMHLVYDVDPLLAPRRVARASYHELGTLLDRWVAPGPDLPVTLPPDPMQPTPKDTASWVPLIRRG</sequence>
<reference evidence="1 2" key="1">
    <citation type="journal article" date="2021" name="BMC Genomics">
        <title>Datura genome reveals duplications of psychoactive alkaloid biosynthetic genes and high mutation rate following tissue culture.</title>
        <authorList>
            <person name="Rajewski A."/>
            <person name="Carter-House D."/>
            <person name="Stajich J."/>
            <person name="Litt A."/>
        </authorList>
    </citation>
    <scope>NUCLEOTIDE SEQUENCE [LARGE SCALE GENOMIC DNA]</scope>
    <source>
        <strain evidence="1">AR-01</strain>
    </source>
</reference>
<evidence type="ECO:0000313" key="1">
    <source>
        <dbReference type="EMBL" id="MCE3051043.1"/>
    </source>
</evidence>
<organism evidence="1 2">
    <name type="scientific">Datura stramonium</name>
    <name type="common">Jimsonweed</name>
    <name type="synonym">Common thornapple</name>
    <dbReference type="NCBI Taxonomy" id="4076"/>
    <lineage>
        <taxon>Eukaryota</taxon>
        <taxon>Viridiplantae</taxon>
        <taxon>Streptophyta</taxon>
        <taxon>Embryophyta</taxon>
        <taxon>Tracheophyta</taxon>
        <taxon>Spermatophyta</taxon>
        <taxon>Magnoliopsida</taxon>
        <taxon>eudicotyledons</taxon>
        <taxon>Gunneridae</taxon>
        <taxon>Pentapetalae</taxon>
        <taxon>asterids</taxon>
        <taxon>lamiids</taxon>
        <taxon>Solanales</taxon>
        <taxon>Solanaceae</taxon>
        <taxon>Solanoideae</taxon>
        <taxon>Datureae</taxon>
        <taxon>Datura</taxon>
    </lineage>
</organism>
<comment type="caution">
    <text evidence="1">The sequence shown here is derived from an EMBL/GenBank/DDBJ whole genome shotgun (WGS) entry which is preliminary data.</text>
</comment>
<protein>
    <submittedName>
        <fullName evidence="1">Uncharacterized protein</fullName>
    </submittedName>
</protein>
<proteinExistence type="predicted"/>
<keyword evidence="2" id="KW-1185">Reference proteome</keyword>
<gene>
    <name evidence="1" type="ORF">HAX54_048801</name>
</gene>
<evidence type="ECO:0000313" key="2">
    <source>
        <dbReference type="Proteomes" id="UP000823775"/>
    </source>
</evidence>